<dbReference type="GO" id="GO:0016020">
    <property type="term" value="C:membrane"/>
    <property type="evidence" value="ECO:0007669"/>
    <property type="project" value="UniProtKB-SubCell"/>
</dbReference>
<dbReference type="PANTHER" id="PTHR31465:SF1">
    <property type="entry name" value="PROTEIN RTA1-RELATED"/>
    <property type="match status" value="1"/>
</dbReference>
<sequence length="311" mass="35387">MPSEMLSIRSEEEPIFAFYRYNPSMGGAVLFTLLFMGTTFYHIFQMFKTRTWFFIPFVIGGLCMYYLTKYGSVSELTRTVEIVGYIGRAASSKQSPDWTLGPYIVQTLCLLLAPALLAASIYMLLGRIILVLQAESHAILKKKWLTKIFVTGDVMSFLLQGAGGGIQSSGSLDGMKTGERIIIAGLFVQIIFFGFFIVVAVLFDLKLRKYRIPRCFSGEIPWRKHLNILYATSLLILIRSVFRLVEYIQGNQGYLLHHEVYLYVFDSLLILIAMIFFNVAHPSEITRLLDVMPDYELSRNPSEQIVKPYGV</sequence>
<reference evidence="6" key="1">
    <citation type="submission" date="2021-07" db="EMBL/GenBank/DDBJ databases">
        <authorList>
            <person name="Branca A.L. A."/>
        </authorList>
    </citation>
    <scope>NUCLEOTIDE SEQUENCE</scope>
</reference>
<feature type="transmembrane region" description="Helical" evidence="5">
    <location>
        <begin position="260"/>
        <end position="280"/>
    </location>
</feature>
<dbReference type="Pfam" id="PF04479">
    <property type="entry name" value="RTA1"/>
    <property type="match status" value="1"/>
</dbReference>
<evidence type="ECO:0000256" key="5">
    <source>
        <dbReference type="SAM" id="Phobius"/>
    </source>
</evidence>
<evidence type="ECO:0000313" key="6">
    <source>
        <dbReference type="EMBL" id="CAG7952486.1"/>
    </source>
</evidence>
<keyword evidence="3 5" id="KW-1133">Transmembrane helix</keyword>
<feature type="transmembrane region" description="Helical" evidence="5">
    <location>
        <begin position="182"/>
        <end position="205"/>
    </location>
</feature>
<protein>
    <recommendedName>
        <fullName evidence="8">RTA1 domain protein</fullName>
    </recommendedName>
</protein>
<dbReference type="PANTHER" id="PTHR31465">
    <property type="entry name" value="PROTEIN RTA1-RELATED"/>
    <property type="match status" value="1"/>
</dbReference>
<dbReference type="Proteomes" id="UP001153461">
    <property type="component" value="Unassembled WGS sequence"/>
</dbReference>
<comment type="caution">
    <text evidence="6">The sequence shown here is derived from an EMBL/GenBank/DDBJ whole genome shotgun (WGS) entry which is preliminary data.</text>
</comment>
<organism evidence="6 7">
    <name type="scientific">Penicillium nalgiovense</name>
    <dbReference type="NCBI Taxonomy" id="60175"/>
    <lineage>
        <taxon>Eukaryota</taxon>
        <taxon>Fungi</taxon>
        <taxon>Dikarya</taxon>
        <taxon>Ascomycota</taxon>
        <taxon>Pezizomycotina</taxon>
        <taxon>Eurotiomycetes</taxon>
        <taxon>Eurotiomycetidae</taxon>
        <taxon>Eurotiales</taxon>
        <taxon>Aspergillaceae</taxon>
        <taxon>Penicillium</taxon>
    </lineage>
</organism>
<dbReference type="EMBL" id="CAJVNV010000013">
    <property type="protein sequence ID" value="CAG7952486.1"/>
    <property type="molecule type" value="Genomic_DNA"/>
</dbReference>
<dbReference type="AlphaFoldDB" id="A0A9W4HAW7"/>
<feature type="transmembrane region" description="Helical" evidence="5">
    <location>
        <begin position="103"/>
        <end position="132"/>
    </location>
</feature>
<feature type="transmembrane region" description="Helical" evidence="5">
    <location>
        <begin position="51"/>
        <end position="68"/>
    </location>
</feature>
<feature type="transmembrane region" description="Helical" evidence="5">
    <location>
        <begin position="226"/>
        <end position="248"/>
    </location>
</feature>
<name>A0A9W4HAW7_PENNA</name>
<gene>
    <name evidence="6" type="ORF">PNAL_LOCUS535</name>
</gene>
<dbReference type="OrthoDB" id="3358017at2759"/>
<feature type="transmembrane region" description="Helical" evidence="5">
    <location>
        <begin position="144"/>
        <end position="162"/>
    </location>
</feature>
<accession>A0A9W4HAW7</accession>
<comment type="subcellular location">
    <subcellularLocation>
        <location evidence="1">Membrane</location>
        <topology evidence="1">Multi-pass membrane protein</topology>
    </subcellularLocation>
</comment>
<evidence type="ECO:0000313" key="7">
    <source>
        <dbReference type="Proteomes" id="UP001153461"/>
    </source>
</evidence>
<evidence type="ECO:0008006" key="8">
    <source>
        <dbReference type="Google" id="ProtNLM"/>
    </source>
</evidence>
<evidence type="ECO:0000256" key="3">
    <source>
        <dbReference type="ARBA" id="ARBA00022989"/>
    </source>
</evidence>
<keyword evidence="2 5" id="KW-0812">Transmembrane</keyword>
<dbReference type="InterPro" id="IPR007568">
    <property type="entry name" value="RTA1"/>
</dbReference>
<proteinExistence type="predicted"/>
<keyword evidence="4 5" id="KW-0472">Membrane</keyword>
<evidence type="ECO:0000256" key="4">
    <source>
        <dbReference type="ARBA" id="ARBA00023136"/>
    </source>
</evidence>
<evidence type="ECO:0000256" key="1">
    <source>
        <dbReference type="ARBA" id="ARBA00004141"/>
    </source>
</evidence>
<feature type="transmembrane region" description="Helical" evidence="5">
    <location>
        <begin position="25"/>
        <end position="44"/>
    </location>
</feature>
<evidence type="ECO:0000256" key="2">
    <source>
        <dbReference type="ARBA" id="ARBA00022692"/>
    </source>
</evidence>